<gene>
    <name evidence="5" type="ORF">ANN_22826</name>
</gene>
<comment type="caution">
    <text evidence="5">The sequence shown here is derived from an EMBL/GenBank/DDBJ whole genome shotgun (WGS) entry which is preliminary data.</text>
</comment>
<organism evidence="5 6">
    <name type="scientific">Periplaneta americana</name>
    <name type="common">American cockroach</name>
    <name type="synonym">Blatta americana</name>
    <dbReference type="NCBI Taxonomy" id="6978"/>
    <lineage>
        <taxon>Eukaryota</taxon>
        <taxon>Metazoa</taxon>
        <taxon>Ecdysozoa</taxon>
        <taxon>Arthropoda</taxon>
        <taxon>Hexapoda</taxon>
        <taxon>Insecta</taxon>
        <taxon>Pterygota</taxon>
        <taxon>Neoptera</taxon>
        <taxon>Polyneoptera</taxon>
        <taxon>Dictyoptera</taxon>
        <taxon>Blattodea</taxon>
        <taxon>Blattoidea</taxon>
        <taxon>Blattidae</taxon>
        <taxon>Blattinae</taxon>
        <taxon>Periplaneta</taxon>
    </lineage>
</organism>
<dbReference type="PANTHER" id="PTHR10357">
    <property type="entry name" value="ALPHA-AMYLASE FAMILY MEMBER"/>
    <property type="match status" value="1"/>
</dbReference>
<accession>A0ABQ8SJE3</accession>
<dbReference type="SMART" id="SM00642">
    <property type="entry name" value="Aamy"/>
    <property type="match status" value="1"/>
</dbReference>
<dbReference type="SUPFAM" id="SSF51445">
    <property type="entry name" value="(Trans)glycosidases"/>
    <property type="match status" value="1"/>
</dbReference>
<name>A0ABQ8SJE3_PERAM</name>
<protein>
    <recommendedName>
        <fullName evidence="2">alpha-glucosidase</fullName>
        <ecNumber evidence="2">3.2.1.20</ecNumber>
    </recommendedName>
</protein>
<dbReference type="PANTHER" id="PTHR10357:SF179">
    <property type="entry name" value="NEUTRAL AND BASIC AMINO ACID TRANSPORT PROTEIN RBAT"/>
    <property type="match status" value="1"/>
</dbReference>
<feature type="chain" id="PRO_5046459643" description="alpha-glucosidase" evidence="3">
    <location>
        <begin position="24"/>
        <end position="445"/>
    </location>
</feature>
<evidence type="ECO:0000259" key="4">
    <source>
        <dbReference type="SMART" id="SM00642"/>
    </source>
</evidence>
<feature type="domain" description="Glycosyl hydrolase family 13 catalytic" evidence="4">
    <location>
        <begin position="38"/>
        <end position="432"/>
    </location>
</feature>
<proteinExistence type="predicted"/>
<keyword evidence="3" id="KW-0732">Signal</keyword>
<evidence type="ECO:0000256" key="1">
    <source>
        <dbReference type="ARBA" id="ARBA00001657"/>
    </source>
</evidence>
<dbReference type="Gene3D" id="3.90.400.10">
    <property type="entry name" value="Oligo-1,6-glucosidase, Domain 2"/>
    <property type="match status" value="1"/>
</dbReference>
<dbReference type="Proteomes" id="UP001148838">
    <property type="component" value="Unassembled WGS sequence"/>
</dbReference>
<dbReference type="EC" id="3.2.1.20" evidence="2"/>
<keyword evidence="6" id="KW-1185">Reference proteome</keyword>
<comment type="catalytic activity">
    <reaction evidence="1">
        <text>Hydrolysis of terminal, non-reducing (1-&gt;4)-linked alpha-D-glucose residues with release of alpha-D-glucose.</text>
        <dbReference type="EC" id="3.2.1.20"/>
    </reaction>
</comment>
<evidence type="ECO:0000256" key="2">
    <source>
        <dbReference type="ARBA" id="ARBA00012741"/>
    </source>
</evidence>
<dbReference type="InterPro" id="IPR045857">
    <property type="entry name" value="O16G_dom_2"/>
</dbReference>
<evidence type="ECO:0000313" key="6">
    <source>
        <dbReference type="Proteomes" id="UP001148838"/>
    </source>
</evidence>
<dbReference type="Gene3D" id="3.20.20.80">
    <property type="entry name" value="Glycosidases"/>
    <property type="match status" value="1"/>
</dbReference>
<evidence type="ECO:0000256" key="3">
    <source>
        <dbReference type="SAM" id="SignalP"/>
    </source>
</evidence>
<dbReference type="InterPro" id="IPR017853">
    <property type="entry name" value="GH"/>
</dbReference>
<sequence length="445" mass="51340">MDTPTAFVFVLFSSLALFQFGRADEQPLDWWQTAVFYQIYPRSFKDSDGNGVGDLNGITQKLDYLKDLGVGAVWLSPIYKSPMADFGYDISDFEDIDPIFGTLNDFDRLQRRTKELGIKLILDFVPNHSSDQHEWFIKSARREDPYTDYYTWADGKVDPLTGERSEPNNWLSVFRGSAWTWNEQRQQYYLHQFAIEQPDLNYRNPAVVEEMKNVVRFWLNKGVDGFRMDAIPFLFEDASFSDEAPSGDPNAKPGDHANLVHNMTQNLPETYDMITQWRAVLDEKKAEDNVTRLMMVEAYANLEHTMAYYGNNTVPGGHFPFNFLFITHLNNESSAAQIRGTINMWMREMREERWPNWVIGNHDQHRVASRFGPELADGLNMLALLLPGSVITYNGEEIGMEDGFVSWNDTVDPQGINAGEDRYLIMSRDFERTPFHWDNSTSSGK</sequence>
<reference evidence="5 6" key="1">
    <citation type="journal article" date="2022" name="Allergy">
        <title>Genome assembly and annotation of Periplaneta americana reveal a comprehensive cockroach allergen profile.</title>
        <authorList>
            <person name="Wang L."/>
            <person name="Xiong Q."/>
            <person name="Saelim N."/>
            <person name="Wang L."/>
            <person name="Nong W."/>
            <person name="Wan A.T."/>
            <person name="Shi M."/>
            <person name="Liu X."/>
            <person name="Cao Q."/>
            <person name="Hui J.H.L."/>
            <person name="Sookrung N."/>
            <person name="Leung T.F."/>
            <person name="Tungtrongchitr A."/>
            <person name="Tsui S.K.W."/>
        </authorList>
    </citation>
    <scope>NUCLEOTIDE SEQUENCE [LARGE SCALE GENOMIC DNA]</scope>
    <source>
        <strain evidence="5">PWHHKU_190912</strain>
    </source>
</reference>
<feature type="signal peptide" evidence="3">
    <location>
        <begin position="1"/>
        <end position="23"/>
    </location>
</feature>
<dbReference type="EMBL" id="JAJSOF020000025">
    <property type="protein sequence ID" value="KAJ4434274.1"/>
    <property type="molecule type" value="Genomic_DNA"/>
</dbReference>
<evidence type="ECO:0000313" key="5">
    <source>
        <dbReference type="EMBL" id="KAJ4434274.1"/>
    </source>
</evidence>
<dbReference type="InterPro" id="IPR006047">
    <property type="entry name" value="GH13_cat_dom"/>
</dbReference>
<dbReference type="CDD" id="cd11328">
    <property type="entry name" value="AmyAc_maltase"/>
    <property type="match status" value="1"/>
</dbReference>
<dbReference type="Pfam" id="PF00128">
    <property type="entry name" value="Alpha-amylase"/>
    <property type="match status" value="1"/>
</dbReference>